<evidence type="ECO:0000313" key="3">
    <source>
        <dbReference type="Proteomes" id="UP000464507"/>
    </source>
</evidence>
<evidence type="ECO:0000256" key="1">
    <source>
        <dbReference type="SAM" id="SignalP"/>
    </source>
</evidence>
<protein>
    <submittedName>
        <fullName evidence="2">Uncharacterized protein</fullName>
    </submittedName>
</protein>
<dbReference type="OrthoDB" id="4928582at2"/>
<dbReference type="RefSeq" id="WP_161886072.1">
    <property type="nucleotide sequence ID" value="NZ_CP017146.1"/>
</dbReference>
<feature type="signal peptide" evidence="1">
    <location>
        <begin position="1"/>
        <end position="30"/>
    </location>
</feature>
<proteinExistence type="predicted"/>
<dbReference type="AlphaFoldDB" id="A0A7L5AKP4"/>
<evidence type="ECO:0000313" key="2">
    <source>
        <dbReference type="EMBL" id="QHO69691.1"/>
    </source>
</evidence>
<dbReference type="EMBL" id="CP017146">
    <property type="protein sequence ID" value="QHO69691.1"/>
    <property type="molecule type" value="Genomic_DNA"/>
</dbReference>
<reference evidence="2 3" key="1">
    <citation type="submission" date="2016-09" db="EMBL/GenBank/DDBJ databases">
        <title>Complete genome sequence of microbes from the polar regions.</title>
        <authorList>
            <person name="Liao L."/>
            <person name="Chen B."/>
        </authorList>
    </citation>
    <scope>NUCLEOTIDE SEQUENCE [LARGE SCALE GENOMIC DNA]</scope>
    <source>
        <strain evidence="2 3">ZS314</strain>
    </source>
</reference>
<accession>A0A7L5AKP4</accession>
<sequence>MTKPRAGTLETRQGRAIATLSALTALAALAALSGCASSPTTTYVSPSGAEVTVDWADYPGSPGVDANDVLAAPPQEDIEQVEAELIADIKMALGAEFDLDWQTEGEAQWFPAGGNGFGAESAYVVFNSQSHVSDTVPDGADDWHLVVDIVTTITASRGLGPVELDHELDHEGADADDLGERFGTDDPDEYWQWWGDAYGSSQWLSVALTDVSKDDSGEAAAERSNFDWPEQSIALSYGATTLPRGGWAEFELRLAPFAGLDVPTATTSD</sequence>
<organism evidence="2 3">
    <name type="scientific">Marisediminicola antarctica</name>
    <dbReference type="NCBI Taxonomy" id="674079"/>
    <lineage>
        <taxon>Bacteria</taxon>
        <taxon>Bacillati</taxon>
        <taxon>Actinomycetota</taxon>
        <taxon>Actinomycetes</taxon>
        <taxon>Micrococcales</taxon>
        <taxon>Microbacteriaceae</taxon>
        <taxon>Marisediminicola</taxon>
    </lineage>
</organism>
<feature type="chain" id="PRO_5038644220" evidence="1">
    <location>
        <begin position="31"/>
        <end position="269"/>
    </location>
</feature>
<gene>
    <name evidence="2" type="ORF">BHD05_08605</name>
</gene>
<dbReference type="Proteomes" id="UP000464507">
    <property type="component" value="Chromosome"/>
</dbReference>
<name>A0A7L5AKP4_9MICO</name>
<dbReference type="KEGG" id="mant:BHD05_08605"/>
<keyword evidence="3" id="KW-1185">Reference proteome</keyword>
<keyword evidence="1" id="KW-0732">Signal</keyword>
<dbReference type="PROSITE" id="PS51257">
    <property type="entry name" value="PROKAR_LIPOPROTEIN"/>
    <property type="match status" value="1"/>
</dbReference>